<dbReference type="PANTHER" id="PTHR21389:SF0">
    <property type="entry name" value="ETOPOSIDE-INDUCED PROTEIN 2.4 HOMOLOG"/>
    <property type="match status" value="1"/>
</dbReference>
<dbReference type="GO" id="GO:0016020">
    <property type="term" value="C:membrane"/>
    <property type="evidence" value="ECO:0007669"/>
    <property type="project" value="UniProtKB-SubCell"/>
</dbReference>
<protein>
    <recommendedName>
        <fullName evidence="8">Etoposide-induced protein 2.4</fullName>
    </recommendedName>
</protein>
<feature type="transmembrane region" description="Helical" evidence="5">
    <location>
        <begin position="105"/>
        <end position="133"/>
    </location>
</feature>
<dbReference type="AlphaFoldDB" id="A0AAD2D0Z7"/>
<keyword evidence="7" id="KW-1185">Reference proteome</keyword>
<evidence type="ECO:0000256" key="1">
    <source>
        <dbReference type="ARBA" id="ARBA00004141"/>
    </source>
</evidence>
<dbReference type="GO" id="GO:0005783">
    <property type="term" value="C:endoplasmic reticulum"/>
    <property type="evidence" value="ECO:0007669"/>
    <property type="project" value="TreeGrafter"/>
</dbReference>
<comment type="subcellular location">
    <subcellularLocation>
        <location evidence="1">Membrane</location>
        <topology evidence="1">Multi-pass membrane protein</topology>
    </subcellularLocation>
</comment>
<evidence type="ECO:0000256" key="4">
    <source>
        <dbReference type="ARBA" id="ARBA00023136"/>
    </source>
</evidence>
<evidence type="ECO:0000313" key="7">
    <source>
        <dbReference type="Proteomes" id="UP001295684"/>
    </source>
</evidence>
<dbReference type="InterPro" id="IPR059112">
    <property type="entry name" value="CysZ/EI24"/>
</dbReference>
<dbReference type="Pfam" id="PF07264">
    <property type="entry name" value="EI24"/>
    <property type="match status" value="1"/>
</dbReference>
<evidence type="ECO:0000313" key="6">
    <source>
        <dbReference type="EMBL" id="CAI2376386.1"/>
    </source>
</evidence>
<evidence type="ECO:0008006" key="8">
    <source>
        <dbReference type="Google" id="ProtNLM"/>
    </source>
</evidence>
<reference evidence="6" key="1">
    <citation type="submission" date="2023-07" db="EMBL/GenBank/DDBJ databases">
        <authorList>
            <consortium name="AG Swart"/>
            <person name="Singh M."/>
            <person name="Singh A."/>
            <person name="Seah K."/>
            <person name="Emmerich C."/>
        </authorList>
    </citation>
    <scope>NUCLEOTIDE SEQUENCE</scope>
    <source>
        <strain evidence="6">DP1</strain>
    </source>
</reference>
<feature type="transmembrane region" description="Helical" evidence="5">
    <location>
        <begin position="38"/>
        <end position="56"/>
    </location>
</feature>
<name>A0AAD2D0Z7_EUPCR</name>
<evidence type="ECO:0000256" key="3">
    <source>
        <dbReference type="ARBA" id="ARBA00022989"/>
    </source>
</evidence>
<sequence length="303" mass="35374">MSLDFTFNSFLCGVLDSVRINPSYITESPMIRLRCAQCLGVNGLLFLGSTLLQGYFSSLLLPLYYLFWIFPLYVLSMVLSLFWIQDIFDEAYEISNKKREVKVKLAKISFFDTAANMIFRKGIIIIYMIQVMIVSYLPLYIGDVCSVILFCWLYSYNCFEYKIFALRLNTMESIQVFETNWAYYFGFGFIFTILLYMYPGLVNSGIFALFFPFLVLVSVEASPPSNQKLLEMLNAKMEKSKIKKSLSVFSSTVKQEFSDTYLIRKMIKQKETGLIPSRIQMFWLPRKVYSFLIVKMQKFTTIE</sequence>
<dbReference type="EMBL" id="CAMPGE010017941">
    <property type="protein sequence ID" value="CAI2376386.1"/>
    <property type="molecule type" value="Genomic_DNA"/>
</dbReference>
<keyword evidence="3 5" id="KW-1133">Transmembrane helix</keyword>
<feature type="transmembrane region" description="Helical" evidence="5">
    <location>
        <begin position="62"/>
        <end position="84"/>
    </location>
</feature>
<dbReference type="PANTHER" id="PTHR21389">
    <property type="entry name" value="P53 INDUCED PROTEIN"/>
    <property type="match status" value="1"/>
</dbReference>
<gene>
    <name evidence="6" type="ORF">ECRASSUSDP1_LOCUS17756</name>
</gene>
<proteinExistence type="predicted"/>
<comment type="caution">
    <text evidence="6">The sequence shown here is derived from an EMBL/GenBank/DDBJ whole genome shotgun (WGS) entry which is preliminary data.</text>
</comment>
<keyword evidence="4 5" id="KW-0472">Membrane</keyword>
<evidence type="ECO:0000256" key="2">
    <source>
        <dbReference type="ARBA" id="ARBA00022692"/>
    </source>
</evidence>
<organism evidence="6 7">
    <name type="scientific">Euplotes crassus</name>
    <dbReference type="NCBI Taxonomy" id="5936"/>
    <lineage>
        <taxon>Eukaryota</taxon>
        <taxon>Sar</taxon>
        <taxon>Alveolata</taxon>
        <taxon>Ciliophora</taxon>
        <taxon>Intramacronucleata</taxon>
        <taxon>Spirotrichea</taxon>
        <taxon>Hypotrichia</taxon>
        <taxon>Euplotida</taxon>
        <taxon>Euplotidae</taxon>
        <taxon>Moneuplotes</taxon>
    </lineage>
</organism>
<feature type="transmembrane region" description="Helical" evidence="5">
    <location>
        <begin position="180"/>
        <end position="198"/>
    </location>
</feature>
<keyword evidence="2 5" id="KW-0812">Transmembrane</keyword>
<dbReference type="GO" id="GO:0016236">
    <property type="term" value="P:macroautophagy"/>
    <property type="evidence" value="ECO:0007669"/>
    <property type="project" value="TreeGrafter"/>
</dbReference>
<dbReference type="Proteomes" id="UP001295684">
    <property type="component" value="Unassembled WGS sequence"/>
</dbReference>
<evidence type="ECO:0000256" key="5">
    <source>
        <dbReference type="SAM" id="Phobius"/>
    </source>
</evidence>
<feature type="transmembrane region" description="Helical" evidence="5">
    <location>
        <begin position="139"/>
        <end position="159"/>
    </location>
</feature>
<accession>A0AAD2D0Z7</accession>